<proteinExistence type="predicted"/>
<reference evidence="1" key="2">
    <citation type="journal article" date="2015" name="Fish Shellfish Immunol.">
        <title>Early steps in the European eel (Anguilla anguilla)-Vibrio vulnificus interaction in the gills: Role of the RtxA13 toxin.</title>
        <authorList>
            <person name="Callol A."/>
            <person name="Pajuelo D."/>
            <person name="Ebbesson L."/>
            <person name="Teles M."/>
            <person name="MacKenzie S."/>
            <person name="Amaro C."/>
        </authorList>
    </citation>
    <scope>NUCLEOTIDE SEQUENCE</scope>
</reference>
<dbReference type="AlphaFoldDB" id="A0A0E9U6P0"/>
<name>A0A0E9U6P0_ANGAN</name>
<protein>
    <submittedName>
        <fullName evidence="1">Uncharacterized protein</fullName>
    </submittedName>
</protein>
<accession>A0A0E9U6P0</accession>
<reference evidence="1" key="1">
    <citation type="submission" date="2014-11" db="EMBL/GenBank/DDBJ databases">
        <authorList>
            <person name="Amaro Gonzalez C."/>
        </authorList>
    </citation>
    <scope>NUCLEOTIDE SEQUENCE</scope>
</reference>
<dbReference type="EMBL" id="GBXM01047071">
    <property type="protein sequence ID" value="JAH61506.1"/>
    <property type="molecule type" value="Transcribed_RNA"/>
</dbReference>
<sequence length="30" mass="3232">MAGLGTTDSDHNAELAVLSQHCHRHLPNCC</sequence>
<organism evidence="1">
    <name type="scientific">Anguilla anguilla</name>
    <name type="common">European freshwater eel</name>
    <name type="synonym">Muraena anguilla</name>
    <dbReference type="NCBI Taxonomy" id="7936"/>
    <lineage>
        <taxon>Eukaryota</taxon>
        <taxon>Metazoa</taxon>
        <taxon>Chordata</taxon>
        <taxon>Craniata</taxon>
        <taxon>Vertebrata</taxon>
        <taxon>Euteleostomi</taxon>
        <taxon>Actinopterygii</taxon>
        <taxon>Neopterygii</taxon>
        <taxon>Teleostei</taxon>
        <taxon>Anguilliformes</taxon>
        <taxon>Anguillidae</taxon>
        <taxon>Anguilla</taxon>
    </lineage>
</organism>
<evidence type="ECO:0000313" key="1">
    <source>
        <dbReference type="EMBL" id="JAH61506.1"/>
    </source>
</evidence>